<dbReference type="InterPro" id="IPR047684">
    <property type="entry name" value="Por_som-like"/>
</dbReference>
<feature type="domain" description="SLH" evidence="3">
    <location>
        <begin position="58"/>
        <end position="122"/>
    </location>
</feature>
<comment type="similarity">
    <text evidence="1">Belongs to the OprB family.</text>
</comment>
<dbReference type="Pfam" id="PF00395">
    <property type="entry name" value="SLH"/>
    <property type="match status" value="1"/>
</dbReference>
<keyword evidence="1" id="KW-0732">Signal</keyword>
<keyword evidence="5" id="KW-1185">Reference proteome</keyword>
<name>A0ABU5RY95_9CYAN</name>
<dbReference type="PANTHER" id="PTHR43308">
    <property type="entry name" value="OUTER MEMBRANE PROTEIN ALPHA-RELATED"/>
    <property type="match status" value="1"/>
</dbReference>
<dbReference type="EMBL" id="JAYGHX010000016">
    <property type="protein sequence ID" value="MEA5392740.1"/>
    <property type="molecule type" value="Genomic_DNA"/>
</dbReference>
<feature type="coiled-coil region" evidence="2">
    <location>
        <begin position="108"/>
        <end position="153"/>
    </location>
</feature>
<dbReference type="Pfam" id="PF04966">
    <property type="entry name" value="OprB"/>
    <property type="match status" value="1"/>
</dbReference>
<evidence type="ECO:0000259" key="3">
    <source>
        <dbReference type="PROSITE" id="PS51272"/>
    </source>
</evidence>
<reference evidence="4 5" key="1">
    <citation type="submission" date="2023-12" db="EMBL/GenBank/DDBJ databases">
        <title>Baltic Sea Cyanobacteria.</title>
        <authorList>
            <person name="Delbaje E."/>
            <person name="Fewer D.P."/>
            <person name="Shishido T.K."/>
        </authorList>
    </citation>
    <scope>NUCLEOTIDE SEQUENCE [LARGE SCALE GENOMIC DNA]</scope>
    <source>
        <strain evidence="4 5">UHCC 0139</strain>
    </source>
</reference>
<sequence length="585" mass="63857">MKPFPKLLLAPVTLGLLSPLAASAGEISPSQRAEISTYMEQQSIDSFKAWEAQNQVTSINQFSDVKPTDWAFQALSNLIERYGCVAGYPNGTYKGGQAMTRYEAAALLNACLDRITEVTDELKRLMAEFEKELAVLRGRVDGLEAKVGELEATQFSTTTKLQGEATFVIGANSFGGNQSLPNPALGVPAAAANAFPANNRRNWGATVFNYDVRLNFLTSFTGKDLLYTRLRSGNANNSPFNGQPYNLMALDKLTAPSAGADTVFIDRLYYRFPIGRDFTAMIGPKARATEFLAISPWFYKSEILDVFTLHGAPGAYNKATGSTFGLMWKQNVPKGRPYFAVSTAYVSPVADNGNPNQGGLLNERSRGTWTTQAGVAGKNWRFAVAWSYVQCGQNFRRGTSFAQPAVGCTSITNNFLGSENFGTNASYSNNFATTFAWQPTKSGWIPSINLGWGYNAMTQPQLNPVLARVNGINVPVRDTVPTFNQSANRGASQSWSVGLQWSDVFAKGNEAGMAVGQPVFTTSLRNGETPQDGNFVWEWWYKFQVTDNISVTPALFYLSRPNGQFTTAGQSSSVLGGLIQTQFKF</sequence>
<keyword evidence="2" id="KW-0175">Coiled coil</keyword>
<evidence type="ECO:0000313" key="4">
    <source>
        <dbReference type="EMBL" id="MEA5392740.1"/>
    </source>
</evidence>
<dbReference type="InterPro" id="IPR007049">
    <property type="entry name" value="Carb-sel_porin_OprB"/>
</dbReference>
<evidence type="ECO:0000313" key="5">
    <source>
        <dbReference type="Proteomes" id="UP001304461"/>
    </source>
</evidence>
<evidence type="ECO:0000256" key="1">
    <source>
        <dbReference type="RuleBase" id="RU363072"/>
    </source>
</evidence>
<protein>
    <submittedName>
        <fullName evidence="4">Iron uptake porin</fullName>
    </submittedName>
</protein>
<dbReference type="PROSITE" id="PS51272">
    <property type="entry name" value="SLH"/>
    <property type="match status" value="1"/>
</dbReference>
<dbReference type="InterPro" id="IPR001119">
    <property type="entry name" value="SLH_dom"/>
</dbReference>
<dbReference type="NCBIfam" id="NF033921">
    <property type="entry name" value="por_somb"/>
    <property type="match status" value="1"/>
</dbReference>
<organism evidence="4 5">
    <name type="scientific">Cyanobium gracile UHCC 0139</name>
    <dbReference type="NCBI Taxonomy" id="3110308"/>
    <lineage>
        <taxon>Bacteria</taxon>
        <taxon>Bacillati</taxon>
        <taxon>Cyanobacteriota</taxon>
        <taxon>Cyanophyceae</taxon>
        <taxon>Synechococcales</taxon>
        <taxon>Prochlorococcaceae</taxon>
        <taxon>Cyanobium</taxon>
    </lineage>
</organism>
<dbReference type="RefSeq" id="WP_323306665.1">
    <property type="nucleotide sequence ID" value="NZ_JAYGHX010000016.1"/>
</dbReference>
<accession>A0ABU5RY95</accession>
<proteinExistence type="inferred from homology"/>
<dbReference type="InterPro" id="IPR051465">
    <property type="entry name" value="Cell_Envelope_Struct_Comp"/>
</dbReference>
<gene>
    <name evidence="4" type="ORF">VB738_15870</name>
</gene>
<feature type="signal peptide" evidence="1">
    <location>
        <begin position="1"/>
        <end position="24"/>
    </location>
</feature>
<comment type="caution">
    <text evidence="4">The sequence shown here is derived from an EMBL/GenBank/DDBJ whole genome shotgun (WGS) entry which is preliminary data.</text>
</comment>
<evidence type="ECO:0000256" key="2">
    <source>
        <dbReference type="SAM" id="Coils"/>
    </source>
</evidence>
<dbReference type="PANTHER" id="PTHR43308:SF1">
    <property type="entry name" value="OUTER MEMBRANE PROTEIN ALPHA"/>
    <property type="match status" value="1"/>
</dbReference>
<feature type="chain" id="PRO_5045001859" evidence="1">
    <location>
        <begin position="25"/>
        <end position="585"/>
    </location>
</feature>
<dbReference type="Proteomes" id="UP001304461">
    <property type="component" value="Unassembled WGS sequence"/>
</dbReference>